<name>A0A8K0J8L2_9HYPO</name>
<sequence length="55" mass="6221">MPKLIGNRVADRQSVDAWNAAVVRNAFPKWLEKGLAMMQHKLSGQSMLRRKEKGA</sequence>
<dbReference type="AlphaFoldDB" id="A0A8K0J8L2"/>
<comment type="caution">
    <text evidence="1">The sequence shown here is derived from an EMBL/GenBank/DDBJ whole genome shotgun (WGS) entry which is preliminary data.</text>
</comment>
<reference evidence="1" key="1">
    <citation type="journal article" date="2020" name="bioRxiv">
        <title>Whole genome comparisons of ergot fungi reveals the divergence and evolution of species within the genus Claviceps are the result of varying mechanisms driving genome evolution and host range expansion.</title>
        <authorList>
            <person name="Wyka S.A."/>
            <person name="Mondo S.J."/>
            <person name="Liu M."/>
            <person name="Dettman J."/>
            <person name="Nalam V."/>
            <person name="Broders K.D."/>
        </authorList>
    </citation>
    <scope>NUCLEOTIDE SEQUENCE</scope>
    <source>
        <strain evidence="1">CCC 489</strain>
    </source>
</reference>
<dbReference type="EMBL" id="SRPY01000204">
    <property type="protein sequence ID" value="KAG5927136.1"/>
    <property type="molecule type" value="Genomic_DNA"/>
</dbReference>
<evidence type="ECO:0000313" key="1">
    <source>
        <dbReference type="EMBL" id="KAG5927136.1"/>
    </source>
</evidence>
<dbReference type="Proteomes" id="UP000811619">
    <property type="component" value="Unassembled WGS sequence"/>
</dbReference>
<gene>
    <name evidence="1" type="ORF">E4U42_002547</name>
</gene>
<evidence type="ECO:0000313" key="2">
    <source>
        <dbReference type="Proteomes" id="UP000811619"/>
    </source>
</evidence>
<organism evidence="1 2">
    <name type="scientific">Claviceps africana</name>
    <dbReference type="NCBI Taxonomy" id="83212"/>
    <lineage>
        <taxon>Eukaryota</taxon>
        <taxon>Fungi</taxon>
        <taxon>Dikarya</taxon>
        <taxon>Ascomycota</taxon>
        <taxon>Pezizomycotina</taxon>
        <taxon>Sordariomycetes</taxon>
        <taxon>Hypocreomycetidae</taxon>
        <taxon>Hypocreales</taxon>
        <taxon>Clavicipitaceae</taxon>
        <taxon>Claviceps</taxon>
    </lineage>
</organism>
<keyword evidence="2" id="KW-1185">Reference proteome</keyword>
<proteinExistence type="predicted"/>
<protein>
    <submittedName>
        <fullName evidence="1">Uncharacterized protein</fullName>
    </submittedName>
</protein>
<accession>A0A8K0J8L2</accession>